<evidence type="ECO:0000313" key="2">
    <source>
        <dbReference type="EMBL" id="WXA96634.1"/>
    </source>
</evidence>
<evidence type="ECO:0000313" key="3">
    <source>
        <dbReference type="Proteomes" id="UP001379533"/>
    </source>
</evidence>
<evidence type="ECO:0000259" key="1">
    <source>
        <dbReference type="Pfam" id="PF14238"/>
    </source>
</evidence>
<dbReference type="InterPro" id="IPR025641">
    <property type="entry name" value="DUF4340"/>
</dbReference>
<name>A0ABZ2KF08_9BACT</name>
<keyword evidence="3" id="KW-1185">Reference proteome</keyword>
<sequence length="712" mass="77405">MKVKGGVRRHLTSIVFIVAAVLVSIYAYVVDRGKVSDPERNQRGAALFPAFRRDEISRIELTGPSENLVLERGTAGQAEQADWRMASPVPAAAEPSAVEALLGALDGGNVIRRAEGQNFDKPRLRGTIAMGKVIYRFALGGEAPVPEGAAYLQLDGEGSFVVGRDLVTQLLKAADTYRERTIVPYLSIALRRLEVRAGETWAIERVDEVSFRWAPPQEGRISRDGIDRVWKALAETRADVFISDAEAERGQEQTTPVIVVMTPKDAGKPPGELAVGGVCPGHPEDVIVVRRSPTRLSACAPKMVLDGLGTPKADLADKHLFAARFDEVEELVLESLDPGGPKLEMARMGSGWHERSPEDRELSKDEVEMANTLVSQLVRGEGRLIDAAKETTAFTPRLRAVIGRAESQVREEVQLDRTPKSRAVPGAVSLADEFLVKRTADGALLAIDRELERKLEPRATALRGRELWTPPLEGKEVASVAARCTRGIEQELVREGTSFIMRKPAGYPADNGGALDLFEAVAHTKAESWVADADDGTFGLAEGCRIDVGVKDTTGTRNESLLLGRDAENGVYAQIAGRAPVFVAPKALKDMAARPLVDRNAFFIDPPKLTAVTLKRGDKSLTGTEPIFQAFSRLRAEEVSHLGPARPDEGFGSPSLEVRASVGTDAGPRTSRFVFGRATLLRDQKVYFARIEGIDATFLVAKERLDPFLDAF</sequence>
<accession>A0ABZ2KF08</accession>
<gene>
    <name evidence="2" type="ORF">LZC95_07270</name>
</gene>
<dbReference type="EMBL" id="CP089982">
    <property type="protein sequence ID" value="WXA96634.1"/>
    <property type="molecule type" value="Genomic_DNA"/>
</dbReference>
<dbReference type="RefSeq" id="WP_394847254.1">
    <property type="nucleotide sequence ID" value="NZ_CP089982.1"/>
</dbReference>
<organism evidence="2 3">
    <name type="scientific">Pendulispora brunnea</name>
    <dbReference type="NCBI Taxonomy" id="2905690"/>
    <lineage>
        <taxon>Bacteria</taxon>
        <taxon>Pseudomonadati</taxon>
        <taxon>Myxococcota</taxon>
        <taxon>Myxococcia</taxon>
        <taxon>Myxococcales</taxon>
        <taxon>Sorangiineae</taxon>
        <taxon>Pendulisporaceae</taxon>
        <taxon>Pendulispora</taxon>
    </lineage>
</organism>
<reference evidence="2 3" key="1">
    <citation type="submission" date="2021-12" db="EMBL/GenBank/DDBJ databases">
        <title>Discovery of the Pendulisporaceae a myxobacterial family with distinct sporulation behavior and unique specialized metabolism.</title>
        <authorList>
            <person name="Garcia R."/>
            <person name="Popoff A."/>
            <person name="Bader C.D."/>
            <person name="Loehr J."/>
            <person name="Walesch S."/>
            <person name="Walt C."/>
            <person name="Boldt J."/>
            <person name="Bunk B."/>
            <person name="Haeckl F.J.F.P.J."/>
            <person name="Gunesch A.P."/>
            <person name="Birkelbach J."/>
            <person name="Nuebel U."/>
            <person name="Pietschmann T."/>
            <person name="Bach T."/>
            <person name="Mueller R."/>
        </authorList>
    </citation>
    <scope>NUCLEOTIDE SEQUENCE [LARGE SCALE GENOMIC DNA]</scope>
    <source>
        <strain evidence="2 3">MSr12523</strain>
    </source>
</reference>
<dbReference type="Proteomes" id="UP001379533">
    <property type="component" value="Chromosome"/>
</dbReference>
<protein>
    <submittedName>
        <fullName evidence="2">DUF4340 domain-containing protein</fullName>
    </submittedName>
</protein>
<dbReference type="Pfam" id="PF14238">
    <property type="entry name" value="DUF4340"/>
    <property type="match status" value="1"/>
</dbReference>
<feature type="domain" description="DUF4340" evidence="1">
    <location>
        <begin position="83"/>
        <end position="247"/>
    </location>
</feature>
<proteinExistence type="predicted"/>